<dbReference type="Pfam" id="PF00478">
    <property type="entry name" value="IMPDH"/>
    <property type="match status" value="1"/>
</dbReference>
<name>A0A9X0A580_9CNID</name>
<keyword evidence="8" id="KW-0560">Oxidoreductase</keyword>
<accession>A0A9X0A580</accession>
<evidence type="ECO:0000256" key="6">
    <source>
        <dbReference type="ARBA" id="ARBA00048028"/>
    </source>
</evidence>
<dbReference type="InterPro" id="IPR013785">
    <property type="entry name" value="Aldolase_TIM"/>
</dbReference>
<dbReference type="PANTHER" id="PTHR11911">
    <property type="entry name" value="INOSINE-5-MONOPHOSPHATE DEHYDROGENASE RELATED"/>
    <property type="match status" value="1"/>
</dbReference>
<dbReference type="EMBL" id="MU825398">
    <property type="protein sequence ID" value="KAJ7393622.1"/>
    <property type="molecule type" value="Genomic_DNA"/>
</dbReference>
<keyword evidence="2" id="KW-0332">GMP biosynthesis</keyword>
<gene>
    <name evidence="8" type="primary">IMPDH2_1</name>
    <name evidence="8" type="ORF">OS493_006609</name>
</gene>
<evidence type="ECO:0000256" key="3">
    <source>
        <dbReference type="ARBA" id="ARBA00024330"/>
    </source>
</evidence>
<dbReference type="Proteomes" id="UP001163046">
    <property type="component" value="Unassembled WGS sequence"/>
</dbReference>
<dbReference type="GO" id="GO:0003938">
    <property type="term" value="F:IMP dehydrogenase activity"/>
    <property type="evidence" value="ECO:0007669"/>
    <property type="project" value="UniProtKB-EC"/>
</dbReference>
<comment type="pathway">
    <text evidence="3">Purine metabolism; XMP biosynthesis via de novo pathway; XMP from IMP: step 1/1.</text>
</comment>
<dbReference type="EC" id="1.1.1.205" evidence="4"/>
<dbReference type="Gene3D" id="3.20.20.70">
    <property type="entry name" value="Aldolase class I"/>
    <property type="match status" value="1"/>
</dbReference>
<evidence type="ECO:0000313" key="8">
    <source>
        <dbReference type="EMBL" id="KAJ7393622.1"/>
    </source>
</evidence>
<comment type="function">
    <text evidence="5">Catalyzes the conversion of inosine 5'-phosphate (IMP) to xanthosine 5'-phosphate (XMP), the first committed and rate-limiting step in the de novo synthesis of guanine nucleotides, and therefore plays an important role in the regulation of cell growth. Could also have a single-stranded nucleic acid-binding activity and could play a role in RNA and/or DNA metabolism. It may also have a role in the development of malignancy and the growth progression of some tumors.</text>
</comment>
<proteinExistence type="inferred from homology"/>
<evidence type="ECO:0000256" key="1">
    <source>
        <dbReference type="ARBA" id="ARBA00005502"/>
    </source>
</evidence>
<dbReference type="FunFam" id="3.20.20.70:FF:000424">
    <property type="entry name" value="Inosine-5'-monophosphate dehydrogenase 2"/>
    <property type="match status" value="1"/>
</dbReference>
<keyword evidence="9" id="KW-1185">Reference proteome</keyword>
<protein>
    <recommendedName>
        <fullName evidence="4">IMP dehydrogenase</fullName>
        <ecNumber evidence="4">1.1.1.205</ecNumber>
    </recommendedName>
</protein>
<dbReference type="InterPro" id="IPR005990">
    <property type="entry name" value="IMP_DH"/>
</dbReference>
<dbReference type="AlphaFoldDB" id="A0A9X0A580"/>
<dbReference type="OrthoDB" id="416622at2759"/>
<evidence type="ECO:0000313" key="9">
    <source>
        <dbReference type="Proteomes" id="UP001163046"/>
    </source>
</evidence>
<keyword evidence="2" id="KW-0658">Purine biosynthesis</keyword>
<dbReference type="GO" id="GO:0006177">
    <property type="term" value="P:GMP biosynthetic process"/>
    <property type="evidence" value="ECO:0007669"/>
    <property type="project" value="UniProtKB-KW"/>
</dbReference>
<organism evidence="8 9">
    <name type="scientific">Desmophyllum pertusum</name>
    <dbReference type="NCBI Taxonomy" id="174260"/>
    <lineage>
        <taxon>Eukaryota</taxon>
        <taxon>Metazoa</taxon>
        <taxon>Cnidaria</taxon>
        <taxon>Anthozoa</taxon>
        <taxon>Hexacorallia</taxon>
        <taxon>Scleractinia</taxon>
        <taxon>Caryophylliina</taxon>
        <taxon>Caryophylliidae</taxon>
        <taxon>Desmophyllum</taxon>
    </lineage>
</organism>
<feature type="domain" description="IMP dehydrogenase/GMP reductase" evidence="7">
    <location>
        <begin position="29"/>
        <end position="110"/>
    </location>
</feature>
<dbReference type="SUPFAM" id="SSF51412">
    <property type="entry name" value="Inosine monophosphate dehydrogenase (IMPDH)"/>
    <property type="match status" value="1"/>
</dbReference>
<dbReference type="GO" id="GO:0006183">
    <property type="term" value="P:GTP biosynthetic process"/>
    <property type="evidence" value="ECO:0007669"/>
    <property type="project" value="TreeGrafter"/>
</dbReference>
<comment type="similarity">
    <text evidence="1">Belongs to the IMPDH/GMPR family.</text>
</comment>
<comment type="caution">
    <text evidence="8">The sequence shown here is derived from an EMBL/GenBank/DDBJ whole genome shotgun (WGS) entry which is preliminary data.</text>
</comment>
<dbReference type="GO" id="GO:0005737">
    <property type="term" value="C:cytoplasm"/>
    <property type="evidence" value="ECO:0007669"/>
    <property type="project" value="TreeGrafter"/>
</dbReference>
<dbReference type="InterPro" id="IPR001093">
    <property type="entry name" value="IMP_DH_GMPRt"/>
</dbReference>
<sequence>MAEFLISGHTSYVPEDGLSANQLFGNGEGLTYDDFLILPGFIDFTADSVDLTSALTRKISLKTPLVSSPMDTVTEAKMAIAMALHGGIGILHHNCSVEFQANEVRKVKSLNKDLSAIP</sequence>
<evidence type="ECO:0000256" key="4">
    <source>
        <dbReference type="ARBA" id="ARBA00024384"/>
    </source>
</evidence>
<reference evidence="8" key="1">
    <citation type="submission" date="2023-01" db="EMBL/GenBank/DDBJ databases">
        <title>Genome assembly of the deep-sea coral Lophelia pertusa.</title>
        <authorList>
            <person name="Herrera S."/>
            <person name="Cordes E."/>
        </authorList>
    </citation>
    <scope>NUCLEOTIDE SEQUENCE</scope>
    <source>
        <strain evidence="8">USNM1676648</strain>
        <tissue evidence="8">Polyp</tissue>
    </source>
</reference>
<comment type="catalytic activity">
    <reaction evidence="6">
        <text>IMP + NAD(+) + H2O = XMP + NADH + H(+)</text>
        <dbReference type="Rhea" id="RHEA:11708"/>
        <dbReference type="ChEBI" id="CHEBI:15377"/>
        <dbReference type="ChEBI" id="CHEBI:15378"/>
        <dbReference type="ChEBI" id="CHEBI:57464"/>
        <dbReference type="ChEBI" id="CHEBI:57540"/>
        <dbReference type="ChEBI" id="CHEBI:57945"/>
        <dbReference type="ChEBI" id="CHEBI:58053"/>
        <dbReference type="EC" id="1.1.1.205"/>
    </reaction>
</comment>
<evidence type="ECO:0000256" key="5">
    <source>
        <dbReference type="ARBA" id="ARBA00046101"/>
    </source>
</evidence>
<dbReference type="PANTHER" id="PTHR11911:SF111">
    <property type="entry name" value="INOSINE-5'-MONOPHOSPHATE DEHYDROGENASE"/>
    <property type="match status" value="1"/>
</dbReference>
<evidence type="ECO:0000259" key="7">
    <source>
        <dbReference type="Pfam" id="PF00478"/>
    </source>
</evidence>
<dbReference type="SMART" id="SM01240">
    <property type="entry name" value="IMPDH"/>
    <property type="match status" value="1"/>
</dbReference>
<evidence type="ECO:0000256" key="2">
    <source>
        <dbReference type="ARBA" id="ARBA00022749"/>
    </source>
</evidence>